<dbReference type="AlphaFoldDB" id="R6V4Z6"/>
<keyword evidence="1" id="KW-1133">Transmembrane helix</keyword>
<keyword evidence="1" id="KW-0472">Membrane</keyword>
<reference evidence="2" key="1">
    <citation type="submission" date="2012-11" db="EMBL/GenBank/DDBJ databases">
        <title>Dependencies among metagenomic species, viruses, plasmids and units of genetic variation.</title>
        <authorList>
            <person name="Nielsen H.B."/>
            <person name="Almeida M."/>
            <person name="Juncker A.S."/>
            <person name="Rasmussen S."/>
            <person name="Li J."/>
            <person name="Sunagawa S."/>
            <person name="Plichta D."/>
            <person name="Gautier L."/>
            <person name="Le Chatelier E."/>
            <person name="Peletier E."/>
            <person name="Bonde I."/>
            <person name="Nielsen T."/>
            <person name="Manichanh C."/>
            <person name="Arumugam M."/>
            <person name="Batto J."/>
            <person name="Santos M.B.Q.D."/>
            <person name="Blom N."/>
            <person name="Borruel N."/>
            <person name="Burgdorf K.S."/>
            <person name="Boumezbeur F."/>
            <person name="Casellas F."/>
            <person name="Dore J."/>
            <person name="Guarner F."/>
            <person name="Hansen T."/>
            <person name="Hildebrand F."/>
            <person name="Kaas R.S."/>
            <person name="Kennedy S."/>
            <person name="Kristiansen K."/>
            <person name="Kultima J.R."/>
            <person name="Leonard P."/>
            <person name="Levenez F."/>
            <person name="Lund O."/>
            <person name="Moumen B."/>
            <person name="Le Paslier D."/>
            <person name="Pons N."/>
            <person name="Pedersen O."/>
            <person name="Prifti E."/>
            <person name="Qin J."/>
            <person name="Raes J."/>
            <person name="Tap J."/>
            <person name="Tims S."/>
            <person name="Ussery D.W."/>
            <person name="Yamada T."/>
            <person name="MetaHit consortium"/>
            <person name="Renault P."/>
            <person name="Sicheritz-Ponten T."/>
            <person name="Bork P."/>
            <person name="Wang J."/>
            <person name="Brunak S."/>
            <person name="Ehrlich S.D."/>
        </authorList>
    </citation>
    <scope>NUCLEOTIDE SEQUENCE [LARGE SCALE GENOMIC DNA]</scope>
</reference>
<name>R6V4Z6_9BACT</name>
<proteinExistence type="predicted"/>
<evidence type="ECO:0000256" key="1">
    <source>
        <dbReference type="SAM" id="Phobius"/>
    </source>
</evidence>
<dbReference type="EMBL" id="CBFW010000451">
    <property type="protein sequence ID" value="CDC77857.1"/>
    <property type="molecule type" value="Genomic_DNA"/>
</dbReference>
<protein>
    <submittedName>
        <fullName evidence="2">Predicted membrane protein</fullName>
    </submittedName>
</protein>
<comment type="caution">
    <text evidence="2">The sequence shown here is derived from an EMBL/GenBank/DDBJ whole genome shotgun (WGS) entry which is preliminary data.</text>
</comment>
<organism evidence="2 3">
    <name type="scientific">Candidatus Colimorpha enterica</name>
    <dbReference type="NCBI Taxonomy" id="3083063"/>
    <lineage>
        <taxon>Bacteria</taxon>
        <taxon>Pseudomonadati</taxon>
        <taxon>Bacteroidota</taxon>
        <taxon>Bacteroidia</taxon>
        <taxon>Bacteroidales</taxon>
        <taxon>Candidatus Colimorpha</taxon>
    </lineage>
</organism>
<accession>R6V4Z6</accession>
<feature type="transmembrane region" description="Helical" evidence="1">
    <location>
        <begin position="95"/>
        <end position="113"/>
    </location>
</feature>
<gene>
    <name evidence="2" type="ORF">BN580_00521</name>
</gene>
<sequence length="133" mass="15095">MKLRFDGRDLTDKFRYSEMRRCRPECICACTGILFFVPLVSVPESRYGRYWANQGLIVLLVELVCLICGFVTGWIFGLLAMIPAVGVVFAVLKKVVGIALWLTAAFYIIYAAAHAARCRAKDVPFFGYIRFIR</sequence>
<feature type="transmembrane region" description="Helical" evidence="1">
    <location>
        <begin position="56"/>
        <end position="89"/>
    </location>
</feature>
<dbReference type="Proteomes" id="UP000017938">
    <property type="component" value="Unassembled WGS sequence"/>
</dbReference>
<evidence type="ECO:0000313" key="3">
    <source>
        <dbReference type="Proteomes" id="UP000017938"/>
    </source>
</evidence>
<keyword evidence="1" id="KW-0812">Transmembrane</keyword>
<evidence type="ECO:0000313" key="2">
    <source>
        <dbReference type="EMBL" id="CDC77857.1"/>
    </source>
</evidence>